<gene>
    <name evidence="9" type="ORF">BB560_006406</name>
</gene>
<comment type="caution">
    <text evidence="9">The sequence shown here is derived from an EMBL/GenBank/DDBJ whole genome shotgun (WGS) entry which is preliminary data.</text>
</comment>
<keyword evidence="2" id="KW-0808">Transferase</keyword>
<keyword evidence="1" id="KW-0723">Serine/threonine-protein kinase</keyword>
<evidence type="ECO:0000256" key="6">
    <source>
        <dbReference type="PROSITE-ProRule" id="PRU10141"/>
    </source>
</evidence>
<dbReference type="InterPro" id="IPR000719">
    <property type="entry name" value="Prot_kinase_dom"/>
</dbReference>
<dbReference type="SUPFAM" id="SSF56112">
    <property type="entry name" value="Protein kinase-like (PK-like)"/>
    <property type="match status" value="1"/>
</dbReference>
<dbReference type="EMBL" id="MBFS01003201">
    <property type="protein sequence ID" value="PVU88041.1"/>
    <property type="molecule type" value="Genomic_DNA"/>
</dbReference>
<accession>A0A2T9Y6Q9</accession>
<dbReference type="PROSITE" id="PS50011">
    <property type="entry name" value="PROTEIN_KINASE_DOM"/>
    <property type="match status" value="1"/>
</dbReference>
<dbReference type="Proteomes" id="UP000245609">
    <property type="component" value="Unassembled WGS sequence"/>
</dbReference>
<dbReference type="SMART" id="SM00220">
    <property type="entry name" value="S_TKc"/>
    <property type="match status" value="1"/>
</dbReference>
<dbReference type="GO" id="GO:0004674">
    <property type="term" value="F:protein serine/threonine kinase activity"/>
    <property type="evidence" value="ECO:0007669"/>
    <property type="project" value="UniProtKB-KW"/>
</dbReference>
<keyword evidence="5 6" id="KW-0067">ATP-binding</keyword>
<dbReference type="GO" id="GO:0005737">
    <property type="term" value="C:cytoplasm"/>
    <property type="evidence" value="ECO:0007669"/>
    <property type="project" value="TreeGrafter"/>
</dbReference>
<sequence length="723" mass="81988">MIKKHVSMIEYMSSSQPDFIPSTKQQPIQPQNPPQMEHSSRDIEIASRTRKPRHKAFGPYIVMHTIGEGEFAKVKLAMHKDSGREVAIKLVKKEWIDNMIKKAKLIREITALRVVNHKHIVRLYDVIESENHIGLVLEYASGGELFEYIMKHKALGNNEACRLFAQLIVAVSIMHQNKIVHRDLKLENLLLDKHRNIKITDFGFANHFDTEHGEMMITSCGSPCYAAPELVVSNGMYHGTRVDIWSCGVILFAMLAGYLPYDDDENNPNGENINMLYKYILSKKLEYPSSINPQARALLERMLVPDPTHRATLEEVRNHPWLSKYRSIFEENGFEMESSQSVLKRNSRSKSGSKRVSGTWFDRFAKRMSMIPQQEPEAQDESTRDLATVINEKDLPQVPPRPQMPPLPPLPAVPAVPPVPPKKPTKDVENTESIDVGFDKSTTIEIDRDEKKPFIVVPCSESTRAIEKQSISDSLSTASKRKTRAQVNSHRKSLKPVESIIKWFTFRPRNMQYYKITSVPSNKNLVFGGSHGSLVNKLYSAAEKLGLEAKPVIQNSPSPPSVKQASTQTINKVVYSRPKLVVHTFNTTESNFSSQQSSKINLDQPSTSDEIQTQTKQGATFTYRISESLFGCFQTIKRSLTIRKSNRKSAMHIFKALGDTQSQQDIPAAYLGISDTAKVKLAVRINKIENSENWWLEFIKIKGPQPSFVHVVSRLVDNIRSEK</sequence>
<evidence type="ECO:0000256" key="4">
    <source>
        <dbReference type="ARBA" id="ARBA00022777"/>
    </source>
</evidence>
<protein>
    <recommendedName>
        <fullName evidence="8">Protein kinase domain-containing protein</fullName>
    </recommendedName>
</protein>
<evidence type="ECO:0000259" key="8">
    <source>
        <dbReference type="PROSITE" id="PS50011"/>
    </source>
</evidence>
<feature type="binding site" evidence="6">
    <location>
        <position position="93"/>
    </location>
    <ligand>
        <name>ATP</name>
        <dbReference type="ChEBI" id="CHEBI:30616"/>
    </ligand>
</feature>
<dbReference type="PROSITE" id="PS00108">
    <property type="entry name" value="PROTEIN_KINASE_ST"/>
    <property type="match status" value="1"/>
</dbReference>
<feature type="non-terminal residue" evidence="9">
    <location>
        <position position="723"/>
    </location>
</feature>
<dbReference type="GO" id="GO:0035556">
    <property type="term" value="P:intracellular signal transduction"/>
    <property type="evidence" value="ECO:0007669"/>
    <property type="project" value="TreeGrafter"/>
</dbReference>
<dbReference type="InterPro" id="IPR008271">
    <property type="entry name" value="Ser/Thr_kinase_AS"/>
</dbReference>
<dbReference type="GO" id="GO:0005524">
    <property type="term" value="F:ATP binding"/>
    <property type="evidence" value="ECO:0007669"/>
    <property type="project" value="UniProtKB-UniRule"/>
</dbReference>
<dbReference type="PROSITE" id="PS00107">
    <property type="entry name" value="PROTEIN_KINASE_ATP"/>
    <property type="match status" value="1"/>
</dbReference>
<evidence type="ECO:0000313" key="9">
    <source>
        <dbReference type="EMBL" id="PVU88041.1"/>
    </source>
</evidence>
<dbReference type="OrthoDB" id="193931at2759"/>
<keyword evidence="4" id="KW-0418">Kinase</keyword>
<dbReference type="FunFam" id="1.10.510.10:FF:000571">
    <property type="entry name" value="Maternal embryonic leucine zipper kinase"/>
    <property type="match status" value="1"/>
</dbReference>
<keyword evidence="3 6" id="KW-0547">Nucleotide-binding</keyword>
<evidence type="ECO:0000256" key="3">
    <source>
        <dbReference type="ARBA" id="ARBA00022741"/>
    </source>
</evidence>
<reference evidence="9 10" key="1">
    <citation type="journal article" date="2018" name="MBio">
        <title>Comparative Genomics Reveals the Core Gene Toolbox for the Fungus-Insect Symbiosis.</title>
        <authorList>
            <person name="Wang Y."/>
            <person name="Stata M."/>
            <person name="Wang W."/>
            <person name="Stajich J.E."/>
            <person name="White M.M."/>
            <person name="Moncalvo J.M."/>
        </authorList>
    </citation>
    <scope>NUCLEOTIDE SEQUENCE [LARGE SCALE GENOMIC DNA]</scope>
    <source>
        <strain evidence="9 10">SC-DP-2</strain>
    </source>
</reference>
<evidence type="ECO:0000256" key="7">
    <source>
        <dbReference type="SAM" id="MobiDB-lite"/>
    </source>
</evidence>
<evidence type="ECO:0000313" key="10">
    <source>
        <dbReference type="Proteomes" id="UP000245609"/>
    </source>
</evidence>
<evidence type="ECO:0000256" key="1">
    <source>
        <dbReference type="ARBA" id="ARBA00022527"/>
    </source>
</evidence>
<evidence type="ECO:0000256" key="2">
    <source>
        <dbReference type="ARBA" id="ARBA00022679"/>
    </source>
</evidence>
<proteinExistence type="predicted"/>
<dbReference type="Pfam" id="PF00069">
    <property type="entry name" value="Pkinase"/>
    <property type="match status" value="1"/>
</dbReference>
<dbReference type="STRING" id="133381.A0A2T9Y6Q9"/>
<keyword evidence="10" id="KW-1185">Reference proteome</keyword>
<dbReference type="Gene3D" id="1.10.510.10">
    <property type="entry name" value="Transferase(Phosphotransferase) domain 1"/>
    <property type="match status" value="1"/>
</dbReference>
<name>A0A2T9Y6Q9_9FUNG</name>
<dbReference type="PANTHER" id="PTHR24346:SF110">
    <property type="entry name" value="NON-SPECIFIC SERINE_THREONINE PROTEIN KINASE"/>
    <property type="match status" value="1"/>
</dbReference>
<dbReference type="InterPro" id="IPR017441">
    <property type="entry name" value="Protein_kinase_ATP_BS"/>
</dbReference>
<organism evidence="9 10">
    <name type="scientific">Smittium megazygosporum</name>
    <dbReference type="NCBI Taxonomy" id="133381"/>
    <lineage>
        <taxon>Eukaryota</taxon>
        <taxon>Fungi</taxon>
        <taxon>Fungi incertae sedis</taxon>
        <taxon>Zoopagomycota</taxon>
        <taxon>Kickxellomycotina</taxon>
        <taxon>Harpellomycetes</taxon>
        <taxon>Harpellales</taxon>
        <taxon>Legeriomycetaceae</taxon>
        <taxon>Smittium</taxon>
    </lineage>
</organism>
<evidence type="ECO:0000256" key="5">
    <source>
        <dbReference type="ARBA" id="ARBA00022840"/>
    </source>
</evidence>
<dbReference type="PANTHER" id="PTHR24346">
    <property type="entry name" value="MAP/MICROTUBULE AFFINITY-REGULATING KINASE"/>
    <property type="match status" value="1"/>
</dbReference>
<dbReference type="InterPro" id="IPR011009">
    <property type="entry name" value="Kinase-like_dom_sf"/>
</dbReference>
<feature type="region of interest" description="Disordered" evidence="7">
    <location>
        <begin position="16"/>
        <end position="41"/>
    </location>
</feature>
<dbReference type="FunFam" id="3.30.200.20:FF:000003">
    <property type="entry name" value="Non-specific serine/threonine protein kinase"/>
    <property type="match status" value="1"/>
</dbReference>
<feature type="domain" description="Protein kinase" evidence="8">
    <location>
        <begin position="60"/>
        <end position="322"/>
    </location>
</feature>
<dbReference type="AlphaFoldDB" id="A0A2T9Y6Q9"/>